<protein>
    <submittedName>
        <fullName evidence="1">Uncharacterized protein</fullName>
    </submittedName>
</protein>
<dbReference type="AlphaFoldDB" id="A0A067T7X7"/>
<dbReference type="EMBL" id="KL142373">
    <property type="protein sequence ID" value="KDR79251.1"/>
    <property type="molecule type" value="Genomic_DNA"/>
</dbReference>
<name>A0A067T7X7_GALM3</name>
<accession>A0A067T7X7</accession>
<proteinExistence type="predicted"/>
<evidence type="ECO:0000313" key="1">
    <source>
        <dbReference type="EMBL" id="KDR79251.1"/>
    </source>
</evidence>
<keyword evidence="2" id="KW-1185">Reference proteome</keyword>
<gene>
    <name evidence="1" type="ORF">GALMADRAFT_1230318</name>
</gene>
<organism evidence="1 2">
    <name type="scientific">Galerina marginata (strain CBS 339.88)</name>
    <dbReference type="NCBI Taxonomy" id="685588"/>
    <lineage>
        <taxon>Eukaryota</taxon>
        <taxon>Fungi</taxon>
        <taxon>Dikarya</taxon>
        <taxon>Basidiomycota</taxon>
        <taxon>Agaricomycotina</taxon>
        <taxon>Agaricomycetes</taxon>
        <taxon>Agaricomycetidae</taxon>
        <taxon>Agaricales</taxon>
        <taxon>Agaricineae</taxon>
        <taxon>Strophariaceae</taxon>
        <taxon>Galerina</taxon>
    </lineage>
</organism>
<dbReference type="HOGENOM" id="CLU_1354706_0_0_1"/>
<reference evidence="2" key="1">
    <citation type="journal article" date="2014" name="Proc. Natl. Acad. Sci. U.S.A.">
        <title>Extensive sampling of basidiomycete genomes demonstrates inadequacy of the white-rot/brown-rot paradigm for wood decay fungi.</title>
        <authorList>
            <person name="Riley R."/>
            <person name="Salamov A.A."/>
            <person name="Brown D.W."/>
            <person name="Nagy L.G."/>
            <person name="Floudas D."/>
            <person name="Held B.W."/>
            <person name="Levasseur A."/>
            <person name="Lombard V."/>
            <person name="Morin E."/>
            <person name="Otillar R."/>
            <person name="Lindquist E.A."/>
            <person name="Sun H."/>
            <person name="LaButti K.M."/>
            <person name="Schmutz J."/>
            <person name="Jabbour D."/>
            <person name="Luo H."/>
            <person name="Baker S.E."/>
            <person name="Pisabarro A.G."/>
            <person name="Walton J.D."/>
            <person name="Blanchette R.A."/>
            <person name="Henrissat B."/>
            <person name="Martin F."/>
            <person name="Cullen D."/>
            <person name="Hibbett D.S."/>
            <person name="Grigoriev I.V."/>
        </authorList>
    </citation>
    <scope>NUCLEOTIDE SEQUENCE [LARGE SCALE GENOMIC DNA]</scope>
    <source>
        <strain evidence="2">CBS 339.88</strain>
    </source>
</reference>
<dbReference type="InterPro" id="IPR011989">
    <property type="entry name" value="ARM-like"/>
</dbReference>
<evidence type="ECO:0000313" key="2">
    <source>
        <dbReference type="Proteomes" id="UP000027222"/>
    </source>
</evidence>
<dbReference type="Gene3D" id="1.25.10.10">
    <property type="entry name" value="Leucine-rich Repeat Variant"/>
    <property type="match status" value="1"/>
</dbReference>
<dbReference type="SUPFAM" id="SSF48371">
    <property type="entry name" value="ARM repeat"/>
    <property type="match status" value="1"/>
</dbReference>
<dbReference type="InterPro" id="IPR016024">
    <property type="entry name" value="ARM-type_fold"/>
</dbReference>
<dbReference type="Proteomes" id="UP000027222">
    <property type="component" value="Unassembled WGS sequence"/>
</dbReference>
<sequence length="202" mass="22013">MSLCTLDSCRKEIRNLETGPIPSLVKMLSTRNENGPAVNALAALQETDFKDQLVPVMESLLKLLKGAETVTAAKGPDGCADAKVADNAAAAASVLSLLARDDSAHLELVKSKVVIPALRKMLDGDSRSWSAASTTLILLTPGQDFGHLIKEKNPVSRIVQLLEKENYNYEGIWIMESAPSKVRRSVRRQCPPHSRDILPSRE</sequence>